<dbReference type="Pfam" id="PF01323">
    <property type="entry name" value="DSBA"/>
    <property type="match status" value="1"/>
</dbReference>
<dbReference type="GO" id="GO:0005777">
    <property type="term" value="C:peroxisome"/>
    <property type="evidence" value="ECO:0007669"/>
    <property type="project" value="TreeGrafter"/>
</dbReference>
<dbReference type="GO" id="GO:0006749">
    <property type="term" value="P:glutathione metabolic process"/>
    <property type="evidence" value="ECO:0007669"/>
    <property type="project" value="TreeGrafter"/>
</dbReference>
<dbReference type="GO" id="GO:0004602">
    <property type="term" value="F:glutathione peroxidase activity"/>
    <property type="evidence" value="ECO:0007669"/>
    <property type="project" value="TreeGrafter"/>
</dbReference>
<dbReference type="AlphaFoldDB" id="A0A381STK0"/>
<feature type="domain" description="DSBA-like thioredoxin" evidence="1">
    <location>
        <begin position="4"/>
        <end position="189"/>
    </location>
</feature>
<dbReference type="EMBL" id="UINC01003554">
    <property type="protein sequence ID" value="SVA07342.1"/>
    <property type="molecule type" value="Genomic_DNA"/>
</dbReference>
<accession>A0A381STK0</accession>
<sequence>MKEIEFWFSIGSTYTYLSVTRLKEVEQKFEVKFSWQPFSVRKIMLEMDNVPFPPTKQVKADYMWRDIERRASSYGFEAKVPAPYPLKEFDLANKIAVIGMQEGWCSDYVIATYRRWFVAGLEPGSEPNVSESLREIDQDPERVLELAADETIAKAYLSQTEQAQSKNIFGSPSFIVDGELFWGDDRLEDAVNWALR</sequence>
<dbReference type="PIRSF" id="PIRSF006386">
    <property type="entry name" value="HCCAis_GSTk"/>
    <property type="match status" value="1"/>
</dbReference>
<dbReference type="InterPro" id="IPR051924">
    <property type="entry name" value="GST_Kappa/NadH"/>
</dbReference>
<name>A0A381STK0_9ZZZZ</name>
<protein>
    <recommendedName>
        <fullName evidence="1">DSBA-like thioredoxin domain-containing protein</fullName>
    </recommendedName>
</protein>
<reference evidence="2" key="1">
    <citation type="submission" date="2018-05" db="EMBL/GenBank/DDBJ databases">
        <authorList>
            <person name="Lanie J.A."/>
            <person name="Ng W.-L."/>
            <person name="Kazmierczak K.M."/>
            <person name="Andrzejewski T.M."/>
            <person name="Davidsen T.M."/>
            <person name="Wayne K.J."/>
            <person name="Tettelin H."/>
            <person name="Glass J.I."/>
            <person name="Rusch D."/>
            <person name="Podicherti R."/>
            <person name="Tsui H.-C.T."/>
            <person name="Winkler M.E."/>
        </authorList>
    </citation>
    <scope>NUCLEOTIDE SEQUENCE</scope>
</reference>
<dbReference type="SUPFAM" id="SSF52833">
    <property type="entry name" value="Thioredoxin-like"/>
    <property type="match status" value="1"/>
</dbReference>
<dbReference type="Gene3D" id="3.40.30.10">
    <property type="entry name" value="Glutaredoxin"/>
    <property type="match status" value="1"/>
</dbReference>
<organism evidence="2">
    <name type="scientific">marine metagenome</name>
    <dbReference type="NCBI Taxonomy" id="408172"/>
    <lineage>
        <taxon>unclassified sequences</taxon>
        <taxon>metagenomes</taxon>
        <taxon>ecological metagenomes</taxon>
    </lineage>
</organism>
<dbReference type="GO" id="GO:0004364">
    <property type="term" value="F:glutathione transferase activity"/>
    <property type="evidence" value="ECO:0007669"/>
    <property type="project" value="TreeGrafter"/>
</dbReference>
<dbReference type="PANTHER" id="PTHR42943:SF2">
    <property type="entry name" value="GLUTATHIONE S-TRANSFERASE KAPPA 1"/>
    <property type="match status" value="1"/>
</dbReference>
<evidence type="ECO:0000313" key="2">
    <source>
        <dbReference type="EMBL" id="SVA07342.1"/>
    </source>
</evidence>
<dbReference type="InterPro" id="IPR014440">
    <property type="entry name" value="HCCAis_GSTk"/>
</dbReference>
<proteinExistence type="predicted"/>
<dbReference type="PANTHER" id="PTHR42943">
    <property type="entry name" value="GLUTATHIONE S-TRANSFERASE KAPPA"/>
    <property type="match status" value="1"/>
</dbReference>
<dbReference type="InterPro" id="IPR001853">
    <property type="entry name" value="DSBA-like_thioredoxin_dom"/>
</dbReference>
<gene>
    <name evidence="2" type="ORF">METZ01_LOCUS60196</name>
</gene>
<evidence type="ECO:0000259" key="1">
    <source>
        <dbReference type="Pfam" id="PF01323"/>
    </source>
</evidence>
<dbReference type="GO" id="GO:0005739">
    <property type="term" value="C:mitochondrion"/>
    <property type="evidence" value="ECO:0007669"/>
    <property type="project" value="TreeGrafter"/>
</dbReference>
<dbReference type="InterPro" id="IPR036249">
    <property type="entry name" value="Thioredoxin-like_sf"/>
</dbReference>